<comment type="caution">
    <text evidence="2">The sequence shown here is derived from an EMBL/GenBank/DDBJ whole genome shotgun (WGS) entry which is preliminary data.</text>
</comment>
<keyword evidence="1" id="KW-1133">Transmembrane helix</keyword>
<proteinExistence type="predicted"/>
<evidence type="ECO:0000313" key="2">
    <source>
        <dbReference type="EMBL" id="TWT59290.1"/>
    </source>
</evidence>
<protein>
    <submittedName>
        <fullName evidence="2">Uncharacterized protein</fullName>
    </submittedName>
</protein>
<accession>A0A5C5X8N0</accession>
<organism evidence="2 3">
    <name type="scientific">Allorhodopirellula solitaria</name>
    <dbReference type="NCBI Taxonomy" id="2527987"/>
    <lineage>
        <taxon>Bacteria</taxon>
        <taxon>Pseudomonadati</taxon>
        <taxon>Planctomycetota</taxon>
        <taxon>Planctomycetia</taxon>
        <taxon>Pirellulales</taxon>
        <taxon>Pirellulaceae</taxon>
        <taxon>Allorhodopirellula</taxon>
    </lineage>
</organism>
<dbReference type="AlphaFoldDB" id="A0A5C5X8N0"/>
<feature type="transmembrane region" description="Helical" evidence="1">
    <location>
        <begin position="65"/>
        <end position="86"/>
    </location>
</feature>
<evidence type="ECO:0000313" key="3">
    <source>
        <dbReference type="Proteomes" id="UP000318053"/>
    </source>
</evidence>
<reference evidence="2 3" key="1">
    <citation type="submission" date="2019-02" db="EMBL/GenBank/DDBJ databases">
        <title>Deep-cultivation of Planctomycetes and their phenomic and genomic characterization uncovers novel biology.</title>
        <authorList>
            <person name="Wiegand S."/>
            <person name="Jogler M."/>
            <person name="Boedeker C."/>
            <person name="Pinto D."/>
            <person name="Vollmers J."/>
            <person name="Rivas-Marin E."/>
            <person name="Kohn T."/>
            <person name="Peeters S.H."/>
            <person name="Heuer A."/>
            <person name="Rast P."/>
            <person name="Oberbeckmann S."/>
            <person name="Bunk B."/>
            <person name="Jeske O."/>
            <person name="Meyerdierks A."/>
            <person name="Storesund J.E."/>
            <person name="Kallscheuer N."/>
            <person name="Luecker S."/>
            <person name="Lage O.M."/>
            <person name="Pohl T."/>
            <person name="Merkel B.J."/>
            <person name="Hornburger P."/>
            <person name="Mueller R.-W."/>
            <person name="Bruemmer F."/>
            <person name="Labrenz M."/>
            <person name="Spormann A.M."/>
            <person name="Op Den Camp H."/>
            <person name="Overmann J."/>
            <person name="Amann R."/>
            <person name="Jetten M.S.M."/>
            <person name="Mascher T."/>
            <person name="Medema M.H."/>
            <person name="Devos D.P."/>
            <person name="Kaster A.-K."/>
            <person name="Ovreas L."/>
            <person name="Rohde M."/>
            <person name="Galperin M.Y."/>
            <person name="Jogler C."/>
        </authorList>
    </citation>
    <scope>NUCLEOTIDE SEQUENCE [LARGE SCALE GENOMIC DNA]</scope>
    <source>
        <strain evidence="2 3">CA85</strain>
    </source>
</reference>
<gene>
    <name evidence="2" type="ORF">CA85_39860</name>
</gene>
<keyword evidence="1" id="KW-0472">Membrane</keyword>
<dbReference type="Proteomes" id="UP000318053">
    <property type="component" value="Unassembled WGS sequence"/>
</dbReference>
<keyword evidence="3" id="KW-1185">Reference proteome</keyword>
<evidence type="ECO:0000256" key="1">
    <source>
        <dbReference type="SAM" id="Phobius"/>
    </source>
</evidence>
<dbReference type="EMBL" id="SJPK01000011">
    <property type="protein sequence ID" value="TWT59290.1"/>
    <property type="molecule type" value="Genomic_DNA"/>
</dbReference>
<keyword evidence="1" id="KW-0812">Transmembrane</keyword>
<name>A0A5C5X8N0_9BACT</name>
<dbReference type="RefSeq" id="WP_146392871.1">
    <property type="nucleotide sequence ID" value="NZ_SJPK01000011.1"/>
</dbReference>
<sequence length="203" mass="22657">MNQDSKDDIQSEAASEMMVSDDLAAFEQRLCKLVPASALNHDRLLFAAGVAHESQRRMNDRIPALMRYAGIAIAASLLTTLTLSFYDLHANGDAPRAQLIMTQDDQPVQHAIASSGEQTNAMDSIASGPEPAALLEEHNYPLKPQRVSTRSSLSTLLNQYSGEEWIDDQKHYGPEDFKDRHTPTFPTMSLPTTLQWQRQLFRS</sequence>